<organism evidence="4 5">
    <name type="scientific">Leptotrombidium deliense</name>
    <dbReference type="NCBI Taxonomy" id="299467"/>
    <lineage>
        <taxon>Eukaryota</taxon>
        <taxon>Metazoa</taxon>
        <taxon>Ecdysozoa</taxon>
        <taxon>Arthropoda</taxon>
        <taxon>Chelicerata</taxon>
        <taxon>Arachnida</taxon>
        <taxon>Acari</taxon>
        <taxon>Acariformes</taxon>
        <taxon>Trombidiformes</taxon>
        <taxon>Prostigmata</taxon>
        <taxon>Anystina</taxon>
        <taxon>Parasitengona</taxon>
        <taxon>Trombiculoidea</taxon>
        <taxon>Trombiculidae</taxon>
        <taxon>Leptotrombidium</taxon>
    </lineage>
</organism>
<comment type="similarity">
    <text evidence="1">Belongs to the heat shock protein 70 family.</text>
</comment>
<dbReference type="GO" id="GO:0005524">
    <property type="term" value="F:ATP binding"/>
    <property type="evidence" value="ECO:0007669"/>
    <property type="project" value="UniProtKB-KW"/>
</dbReference>
<dbReference type="EMBL" id="NCKV01022883">
    <property type="protein sequence ID" value="RWS19767.1"/>
    <property type="molecule type" value="Genomic_DNA"/>
</dbReference>
<dbReference type="Pfam" id="PF00012">
    <property type="entry name" value="HSP70"/>
    <property type="match status" value="1"/>
</dbReference>
<protein>
    <submittedName>
        <fullName evidence="4">Uncharacterized protein</fullName>
    </submittedName>
</protein>
<evidence type="ECO:0000256" key="3">
    <source>
        <dbReference type="ARBA" id="ARBA00022840"/>
    </source>
</evidence>
<evidence type="ECO:0000313" key="5">
    <source>
        <dbReference type="Proteomes" id="UP000288716"/>
    </source>
</evidence>
<gene>
    <name evidence="4" type="ORF">B4U80_08748</name>
</gene>
<name>A0A443RWL1_9ACAR</name>
<dbReference type="SUPFAM" id="SSF100934">
    <property type="entry name" value="Heat shock protein 70kD (HSP70), C-terminal subdomain"/>
    <property type="match status" value="1"/>
</dbReference>
<accession>A0A443RWL1</accession>
<dbReference type="SUPFAM" id="SSF100920">
    <property type="entry name" value="Heat shock protein 70kD (HSP70), peptide-binding domain"/>
    <property type="match status" value="1"/>
</dbReference>
<keyword evidence="5" id="KW-1185">Reference proteome</keyword>
<comment type="caution">
    <text evidence="4">The sequence shown here is derived from an EMBL/GenBank/DDBJ whole genome shotgun (WGS) entry which is preliminary data.</text>
</comment>
<dbReference type="GO" id="GO:0140662">
    <property type="term" value="F:ATP-dependent protein folding chaperone"/>
    <property type="evidence" value="ECO:0007669"/>
    <property type="project" value="InterPro"/>
</dbReference>
<sequence length="179" mass="20800">TSEDYQTAMNIPIYQGESPMAKNNEHVAQFDIIGLPSKYEGEVEVNVTMHIDENGILKVSAKEKSIGVYNSIEVTSDSRNLGDKLIKALISKNEKMKKKDEEMKETVESRNELERFVSKIRRSVNDEDCDKEHTKKTRKFVNEMVEKIQQWLKDNPKATKAEIEKEHDKLLQFKRQLKI</sequence>
<feature type="non-terminal residue" evidence="4">
    <location>
        <position position="1"/>
    </location>
</feature>
<dbReference type="Proteomes" id="UP000288716">
    <property type="component" value="Unassembled WGS sequence"/>
</dbReference>
<keyword evidence="2" id="KW-0547">Nucleotide-binding</keyword>
<dbReference type="InterPro" id="IPR013126">
    <property type="entry name" value="Hsp_70_fam"/>
</dbReference>
<dbReference type="InterPro" id="IPR029048">
    <property type="entry name" value="HSP70_C_sf"/>
</dbReference>
<dbReference type="PANTHER" id="PTHR19375">
    <property type="entry name" value="HEAT SHOCK PROTEIN 70KDA"/>
    <property type="match status" value="1"/>
</dbReference>
<reference evidence="4 5" key="1">
    <citation type="journal article" date="2018" name="Gigascience">
        <title>Genomes of trombidid mites reveal novel predicted allergens and laterally-transferred genes associated with secondary metabolism.</title>
        <authorList>
            <person name="Dong X."/>
            <person name="Chaisiri K."/>
            <person name="Xia D."/>
            <person name="Armstrong S.D."/>
            <person name="Fang Y."/>
            <person name="Donnelly M.J."/>
            <person name="Kadowaki T."/>
            <person name="McGarry J.W."/>
            <person name="Darby A.C."/>
            <person name="Makepeace B.L."/>
        </authorList>
    </citation>
    <scope>NUCLEOTIDE SEQUENCE [LARGE SCALE GENOMIC DNA]</scope>
    <source>
        <strain evidence="4">UoL-UT</strain>
    </source>
</reference>
<dbReference type="InterPro" id="IPR029047">
    <property type="entry name" value="HSP70_peptide-bd_sf"/>
</dbReference>
<dbReference type="VEuPathDB" id="VectorBase:LDEU012272"/>
<dbReference type="OrthoDB" id="2401965at2759"/>
<evidence type="ECO:0000256" key="1">
    <source>
        <dbReference type="ARBA" id="ARBA00007381"/>
    </source>
</evidence>
<dbReference type="Gene3D" id="1.20.1270.10">
    <property type="match status" value="1"/>
</dbReference>
<evidence type="ECO:0000313" key="4">
    <source>
        <dbReference type="EMBL" id="RWS19767.1"/>
    </source>
</evidence>
<dbReference type="STRING" id="299467.A0A443RWL1"/>
<keyword evidence="3" id="KW-0067">ATP-binding</keyword>
<evidence type="ECO:0000256" key="2">
    <source>
        <dbReference type="ARBA" id="ARBA00022741"/>
    </source>
</evidence>
<dbReference type="Gene3D" id="2.60.34.10">
    <property type="entry name" value="Substrate Binding Domain Of DNAk, Chain A, domain 1"/>
    <property type="match status" value="1"/>
</dbReference>
<dbReference type="AlphaFoldDB" id="A0A443RWL1"/>
<proteinExistence type="inferred from homology"/>